<evidence type="ECO:0000256" key="5">
    <source>
        <dbReference type="ARBA" id="ARBA00022989"/>
    </source>
</evidence>
<evidence type="ECO:0000259" key="10">
    <source>
        <dbReference type="SMART" id="SM00014"/>
    </source>
</evidence>
<evidence type="ECO:0000256" key="9">
    <source>
        <dbReference type="SAM" id="Phobius"/>
    </source>
</evidence>
<organism evidence="11 12">
    <name type="scientific">Cryptococcus tetragattii IND107</name>
    <dbReference type="NCBI Taxonomy" id="1296105"/>
    <lineage>
        <taxon>Eukaryota</taxon>
        <taxon>Fungi</taxon>
        <taxon>Dikarya</taxon>
        <taxon>Basidiomycota</taxon>
        <taxon>Agaricomycotina</taxon>
        <taxon>Tremellomycetes</taxon>
        <taxon>Tremellales</taxon>
        <taxon>Cryptococcaceae</taxon>
        <taxon>Cryptococcus</taxon>
        <taxon>Cryptococcus gattii species complex</taxon>
    </lineage>
</organism>
<name>A0ABR3BR44_9TREE</name>
<comment type="caution">
    <text evidence="11">The sequence shown here is derived from an EMBL/GenBank/DDBJ whole genome shotgun (WGS) entry which is preliminary data.</text>
</comment>
<evidence type="ECO:0000256" key="3">
    <source>
        <dbReference type="ARBA" id="ARBA00022801"/>
    </source>
</evidence>
<feature type="transmembrane region" description="Helical" evidence="9">
    <location>
        <begin position="572"/>
        <end position="593"/>
    </location>
</feature>
<feature type="region of interest" description="Disordered" evidence="8">
    <location>
        <begin position="1"/>
        <end position="21"/>
    </location>
</feature>
<evidence type="ECO:0000256" key="2">
    <source>
        <dbReference type="ARBA" id="ARBA00022692"/>
    </source>
</evidence>
<feature type="region of interest" description="Disordered" evidence="8">
    <location>
        <begin position="396"/>
        <end position="457"/>
    </location>
</feature>
<gene>
    <name evidence="11" type="ORF">I308_103720</name>
</gene>
<proteinExistence type="inferred from homology"/>
<evidence type="ECO:0000256" key="7">
    <source>
        <dbReference type="ARBA" id="ARBA00038324"/>
    </source>
</evidence>
<dbReference type="RefSeq" id="XP_066613604.1">
    <property type="nucleotide sequence ID" value="XM_066758202.1"/>
</dbReference>
<feature type="transmembrane region" description="Helical" evidence="9">
    <location>
        <begin position="184"/>
        <end position="203"/>
    </location>
</feature>
<dbReference type="InterPro" id="IPR036938">
    <property type="entry name" value="PAP2/HPO_sf"/>
</dbReference>
<dbReference type="SMART" id="SM00014">
    <property type="entry name" value="acidPPc"/>
    <property type="match status" value="1"/>
</dbReference>
<feature type="transmembrane region" description="Helical" evidence="9">
    <location>
        <begin position="84"/>
        <end position="109"/>
    </location>
</feature>
<feature type="compositionally biased region" description="Basic and acidic residues" evidence="8">
    <location>
        <begin position="445"/>
        <end position="457"/>
    </location>
</feature>
<feature type="transmembrane region" description="Helical" evidence="9">
    <location>
        <begin position="278"/>
        <end position="299"/>
    </location>
</feature>
<keyword evidence="5 9" id="KW-1133">Transmembrane helix</keyword>
<keyword evidence="4" id="KW-0256">Endoplasmic reticulum</keyword>
<accession>A0ABR3BR44</accession>
<dbReference type="PANTHER" id="PTHR14969:SF28">
    <property type="entry name" value="DIHYDROSPHINGOSINE 1-PHOSPHATE PHOSPHATASE LCB3-RELATED"/>
    <property type="match status" value="1"/>
</dbReference>
<comment type="similarity">
    <text evidence="7">Belongs to the type 2 lipid phosphate phosphatase family.</text>
</comment>
<dbReference type="Pfam" id="PF01569">
    <property type="entry name" value="PAP2"/>
    <property type="match status" value="1"/>
</dbReference>
<evidence type="ECO:0000313" key="12">
    <source>
        <dbReference type="Proteomes" id="UP000054399"/>
    </source>
</evidence>
<feature type="domain" description="Phosphatidic acid phosphatase type 2/haloperoxidase" evidence="10">
    <location>
        <begin position="114"/>
        <end position="233"/>
    </location>
</feature>
<evidence type="ECO:0000256" key="6">
    <source>
        <dbReference type="ARBA" id="ARBA00023136"/>
    </source>
</evidence>
<evidence type="ECO:0000256" key="1">
    <source>
        <dbReference type="ARBA" id="ARBA00004477"/>
    </source>
</evidence>
<dbReference type="PANTHER" id="PTHR14969">
    <property type="entry name" value="SPHINGOSINE-1-PHOSPHATE PHOSPHOHYDROLASE"/>
    <property type="match status" value="1"/>
</dbReference>
<evidence type="ECO:0000256" key="4">
    <source>
        <dbReference type="ARBA" id="ARBA00022824"/>
    </source>
</evidence>
<protein>
    <recommendedName>
        <fullName evidence="10">Phosphatidic acid phosphatase type 2/haloperoxidase domain-containing protein</fullName>
    </recommendedName>
</protein>
<feature type="transmembrane region" description="Helical" evidence="9">
    <location>
        <begin position="247"/>
        <end position="266"/>
    </location>
</feature>
<feature type="transmembrane region" description="Helical" evidence="9">
    <location>
        <begin position="215"/>
        <end position="235"/>
    </location>
</feature>
<reference evidence="12" key="1">
    <citation type="submission" date="2015-01" db="EMBL/GenBank/DDBJ databases">
        <title>The Genome Sequence of Cryptococcus gattii MMRL2647.</title>
        <authorList>
            <consortium name="The Broad Institute Genomics Platform"/>
            <person name="Cuomo C."/>
            <person name="Litvintseva A."/>
            <person name="Chen Y."/>
            <person name="Heitman J."/>
            <person name="Sun S."/>
            <person name="Springer D."/>
            <person name="Dromer F."/>
            <person name="Young S."/>
            <person name="Zeng Q."/>
            <person name="Gargeya S."/>
            <person name="Abouelleil A."/>
            <person name="Alvarado L."/>
            <person name="Chapman S.B."/>
            <person name="Gainer-Dewar J."/>
            <person name="Goldberg J."/>
            <person name="Griggs A."/>
            <person name="Gujja S."/>
            <person name="Hansen M."/>
            <person name="Howarth C."/>
            <person name="Imamovic A."/>
            <person name="Larimer J."/>
            <person name="Murphy C."/>
            <person name="Naylor J."/>
            <person name="Pearson M."/>
            <person name="Priest M."/>
            <person name="Roberts A."/>
            <person name="Saif S."/>
            <person name="Shea T."/>
            <person name="Sykes S."/>
            <person name="Wortman J."/>
            <person name="Nusbaum C."/>
            <person name="Birren B."/>
        </authorList>
    </citation>
    <scope>NUCLEOTIDE SEQUENCE [LARGE SCALE GENOMIC DNA]</scope>
    <source>
        <strain evidence="12">IND107</strain>
    </source>
</reference>
<sequence>MRSSSVNEISPASSGTAIFQHNPKEDATLRREWEPGCQPDELYDAFLPAWRARLRRPLVRRLRKENTRMADWQKRVRSEARDRYFYWTAVFGTHTFFMMFLPILFFFGHPLEGRGLLHVVGLGIYISSFAKDLVCTPRPYSPPVIRLSMSTHHHEYGFPSSHSTNSVSIALYLGQWIFKLQNRLGWSTVLFSWLILALYMTSVIGGRVYTGMHSIADIVGGSIMGVACWLFWIAFGDRNEAWVNSGSWTVPAIITPLAFTLIHCHPEPFEACPCFEDAIAVLAVMLGSTLGQWFTIAIWPSIKVQNPTAFYSYNLATIIFCIMFRLVFGLGTLFAWRLLAKYTLHHVLPPVFRSCSLLLHISLPARRFYISSTEHNIESSQLPLRAIPSLLDLKTGEDTETPSASSFSSPLLTSRTPSSRDAITISPPSKPQSKEGLILRKKGSREHGTEWRTATREEEQARMNVSALRYDVEVATKQRRSIFIQIYDGLFHGCLRLLASCTLSTPFNKFDSNLPLPPSANGTSVNQLSPFSYVKVIFRLSCVFVEQTEYLYSYCYPASYPYIIRGYDSSKIWLASIMTADIIITLLILYGLLRSKTGWAHTDKAVV</sequence>
<feature type="transmembrane region" description="Helical" evidence="9">
    <location>
        <begin position="156"/>
        <end position="178"/>
    </location>
</feature>
<dbReference type="EMBL" id="ATAM02000006">
    <property type="protein sequence ID" value="KAL0247643.1"/>
    <property type="molecule type" value="Genomic_DNA"/>
</dbReference>
<dbReference type="InterPro" id="IPR000326">
    <property type="entry name" value="PAP2/HPO"/>
</dbReference>
<keyword evidence="12" id="KW-1185">Reference proteome</keyword>
<dbReference type="SUPFAM" id="SSF48317">
    <property type="entry name" value="Acid phosphatase/Vanadium-dependent haloperoxidase"/>
    <property type="match status" value="1"/>
</dbReference>
<comment type="subcellular location">
    <subcellularLocation>
        <location evidence="1">Endoplasmic reticulum membrane</location>
        <topology evidence="1">Multi-pass membrane protein</topology>
    </subcellularLocation>
</comment>
<evidence type="ECO:0000256" key="8">
    <source>
        <dbReference type="SAM" id="MobiDB-lite"/>
    </source>
</evidence>
<evidence type="ECO:0000313" key="11">
    <source>
        <dbReference type="EMBL" id="KAL0247643.1"/>
    </source>
</evidence>
<keyword evidence="6 9" id="KW-0472">Membrane</keyword>
<dbReference type="Proteomes" id="UP000054399">
    <property type="component" value="Unassembled WGS sequence"/>
</dbReference>
<dbReference type="Gene3D" id="1.20.144.10">
    <property type="entry name" value="Phosphatidic acid phosphatase type 2/haloperoxidase"/>
    <property type="match status" value="1"/>
</dbReference>
<feature type="compositionally biased region" description="Low complexity" evidence="8">
    <location>
        <begin position="401"/>
        <end position="420"/>
    </location>
</feature>
<dbReference type="CDD" id="cd03388">
    <property type="entry name" value="PAP2_SPPase1"/>
    <property type="match status" value="1"/>
</dbReference>
<reference evidence="11 12" key="2">
    <citation type="submission" date="2024-01" db="EMBL/GenBank/DDBJ databases">
        <title>Comparative genomics of Cryptococcus and Kwoniella reveals pathogenesis evolution and contrasting modes of karyotype evolution via chromosome fusion or intercentromeric recombination.</title>
        <authorList>
            <person name="Coelho M.A."/>
            <person name="David-Palma M."/>
            <person name="Shea T."/>
            <person name="Bowers K."/>
            <person name="Mcginley-Smith S."/>
            <person name="Mohammad A.W."/>
            <person name="Gnirke A."/>
            <person name="Yurkov A.M."/>
            <person name="Nowrousian M."/>
            <person name="Sun S."/>
            <person name="Cuomo C.A."/>
            <person name="Heitman J."/>
        </authorList>
    </citation>
    <scope>NUCLEOTIDE SEQUENCE [LARGE SCALE GENOMIC DNA]</scope>
    <source>
        <strain evidence="11 12">IND107</strain>
    </source>
</reference>
<dbReference type="GeneID" id="91990576"/>
<keyword evidence="2 9" id="KW-0812">Transmembrane</keyword>
<keyword evidence="3" id="KW-0378">Hydrolase</keyword>
<feature type="transmembrane region" description="Helical" evidence="9">
    <location>
        <begin position="311"/>
        <end position="336"/>
    </location>
</feature>
<feature type="compositionally biased region" description="Polar residues" evidence="8">
    <location>
        <begin position="1"/>
        <end position="19"/>
    </location>
</feature>